<proteinExistence type="inferred from homology"/>
<dbReference type="Proteomes" id="UP000199387">
    <property type="component" value="Unassembled WGS sequence"/>
</dbReference>
<gene>
    <name evidence="11" type="ORF">SAMN04488112_12251</name>
</gene>
<dbReference type="InterPro" id="IPR035906">
    <property type="entry name" value="MetI-like_sf"/>
</dbReference>
<dbReference type="GO" id="GO:0005886">
    <property type="term" value="C:plasma membrane"/>
    <property type="evidence" value="ECO:0007669"/>
    <property type="project" value="UniProtKB-SubCell"/>
</dbReference>
<name>A0A1G6QND8_9BACL</name>
<evidence type="ECO:0000256" key="7">
    <source>
        <dbReference type="ARBA" id="ARBA00022989"/>
    </source>
</evidence>
<evidence type="ECO:0000313" key="12">
    <source>
        <dbReference type="Proteomes" id="UP000199387"/>
    </source>
</evidence>
<dbReference type="SUPFAM" id="SSF161098">
    <property type="entry name" value="MetI-like"/>
    <property type="match status" value="1"/>
</dbReference>
<comment type="subcellular location">
    <subcellularLocation>
        <location evidence="1 9">Cell membrane</location>
        <topology evidence="1 9">Multi-pass membrane protein</topology>
    </subcellularLocation>
</comment>
<evidence type="ECO:0000256" key="6">
    <source>
        <dbReference type="ARBA" id="ARBA00022692"/>
    </source>
</evidence>
<organism evidence="11 12">
    <name type="scientific">Melghirimyces thermohalophilus</name>
    <dbReference type="NCBI Taxonomy" id="1236220"/>
    <lineage>
        <taxon>Bacteria</taxon>
        <taxon>Bacillati</taxon>
        <taxon>Bacillota</taxon>
        <taxon>Bacilli</taxon>
        <taxon>Bacillales</taxon>
        <taxon>Thermoactinomycetaceae</taxon>
        <taxon>Melghirimyces</taxon>
    </lineage>
</organism>
<feature type="transmembrane region" description="Helical" evidence="9">
    <location>
        <begin position="107"/>
        <end position="129"/>
    </location>
</feature>
<dbReference type="Pfam" id="PF00528">
    <property type="entry name" value="BPD_transp_1"/>
    <property type="match status" value="1"/>
</dbReference>
<evidence type="ECO:0000259" key="10">
    <source>
        <dbReference type="PROSITE" id="PS50928"/>
    </source>
</evidence>
<dbReference type="EMBL" id="FMZA01000022">
    <property type="protein sequence ID" value="SDC93266.1"/>
    <property type="molecule type" value="Genomic_DNA"/>
</dbReference>
<evidence type="ECO:0000256" key="9">
    <source>
        <dbReference type="RuleBase" id="RU363032"/>
    </source>
</evidence>
<keyword evidence="5" id="KW-0762">Sugar transport</keyword>
<keyword evidence="3 9" id="KW-0813">Transport</keyword>
<feature type="transmembrane region" description="Helical" evidence="9">
    <location>
        <begin position="237"/>
        <end position="261"/>
    </location>
</feature>
<keyword evidence="8 9" id="KW-0472">Membrane</keyword>
<evidence type="ECO:0000256" key="5">
    <source>
        <dbReference type="ARBA" id="ARBA00022597"/>
    </source>
</evidence>
<comment type="similarity">
    <text evidence="2">Belongs to the binding-protein-dependent transport system permease family. MalFG subfamily.</text>
</comment>
<feature type="transmembrane region" description="Helical" evidence="9">
    <location>
        <begin position="12"/>
        <end position="33"/>
    </location>
</feature>
<dbReference type="PROSITE" id="PS50928">
    <property type="entry name" value="ABC_TM1"/>
    <property type="match status" value="1"/>
</dbReference>
<keyword evidence="12" id="KW-1185">Reference proteome</keyword>
<evidence type="ECO:0000256" key="8">
    <source>
        <dbReference type="ARBA" id="ARBA00023136"/>
    </source>
</evidence>
<evidence type="ECO:0000313" key="11">
    <source>
        <dbReference type="EMBL" id="SDC93266.1"/>
    </source>
</evidence>
<keyword evidence="4" id="KW-1003">Cell membrane</keyword>
<evidence type="ECO:0000256" key="3">
    <source>
        <dbReference type="ARBA" id="ARBA00022448"/>
    </source>
</evidence>
<dbReference type="PANTHER" id="PTHR32243">
    <property type="entry name" value="MALTOSE TRANSPORT SYSTEM PERMEASE-RELATED"/>
    <property type="match status" value="1"/>
</dbReference>
<feature type="domain" description="ABC transmembrane type-1" evidence="10">
    <location>
        <begin position="70"/>
        <end position="261"/>
    </location>
</feature>
<dbReference type="AlphaFoldDB" id="A0A1G6QND8"/>
<sequence>MNKRGKHLWVHILLLSIFAVLLFPVAVMVSTSLKTFAGIFSWPPTWIPDPPQWANYIQVWFGPYQFSAPFFNSLFIATTTALITVVLAFPAAYALTRFSFVGRRSLLFLMLMTQMFSPVILIVGLYQIVQSLQLLNTFTGIIITNCALTAPMAVWLLQGYLRNVPLALEQAAYVDGCSRVTGILRIILPLSAPGVAMAAIYSFIFAWNELLIPLIFISDSQLRPASLALTDFVGQNVVYWHEMMAASVITTLPVAILFSFVQRFFIQGFMSGAVKE</sequence>
<dbReference type="RefSeq" id="WP_091572618.1">
    <property type="nucleotide sequence ID" value="NZ_FMZA01000022.1"/>
</dbReference>
<protein>
    <submittedName>
        <fullName evidence="11">Carbohydrate ABC transporter membrane protein 2, CUT1 family</fullName>
    </submittedName>
</protein>
<dbReference type="InterPro" id="IPR050901">
    <property type="entry name" value="BP-dep_ABC_trans_perm"/>
</dbReference>
<dbReference type="STRING" id="1236220.SAMN04488112_12251"/>
<dbReference type="CDD" id="cd06261">
    <property type="entry name" value="TM_PBP2"/>
    <property type="match status" value="1"/>
</dbReference>
<dbReference type="PANTHER" id="PTHR32243:SF50">
    <property type="entry name" value="MALTOSE_MALTODEXTRIN TRANSPORT SYSTEM PERMEASE PROTEIN MALG"/>
    <property type="match status" value="1"/>
</dbReference>
<dbReference type="Gene3D" id="1.10.3720.10">
    <property type="entry name" value="MetI-like"/>
    <property type="match status" value="1"/>
</dbReference>
<evidence type="ECO:0000256" key="4">
    <source>
        <dbReference type="ARBA" id="ARBA00022475"/>
    </source>
</evidence>
<dbReference type="OrthoDB" id="9810086at2"/>
<accession>A0A1G6QND8</accession>
<feature type="transmembrane region" description="Helical" evidence="9">
    <location>
        <begin position="135"/>
        <end position="157"/>
    </location>
</feature>
<dbReference type="InterPro" id="IPR000515">
    <property type="entry name" value="MetI-like"/>
</dbReference>
<evidence type="ECO:0000256" key="1">
    <source>
        <dbReference type="ARBA" id="ARBA00004651"/>
    </source>
</evidence>
<reference evidence="11 12" key="1">
    <citation type="submission" date="2016-10" db="EMBL/GenBank/DDBJ databases">
        <authorList>
            <person name="de Groot N.N."/>
        </authorList>
    </citation>
    <scope>NUCLEOTIDE SEQUENCE [LARGE SCALE GENOMIC DNA]</scope>
    <source>
        <strain evidence="11 12">DSM 45514</strain>
    </source>
</reference>
<evidence type="ECO:0000256" key="2">
    <source>
        <dbReference type="ARBA" id="ARBA00009047"/>
    </source>
</evidence>
<keyword evidence="6 9" id="KW-0812">Transmembrane</keyword>
<keyword evidence="7 9" id="KW-1133">Transmembrane helix</keyword>
<dbReference type="GO" id="GO:0055085">
    <property type="term" value="P:transmembrane transport"/>
    <property type="evidence" value="ECO:0007669"/>
    <property type="project" value="InterPro"/>
</dbReference>
<feature type="transmembrane region" description="Helical" evidence="9">
    <location>
        <begin position="70"/>
        <end position="95"/>
    </location>
</feature>